<evidence type="ECO:0000313" key="1">
    <source>
        <dbReference type="EMBL" id="KAK2549861.1"/>
    </source>
</evidence>
<gene>
    <name evidence="1" type="ORF">P5673_029565</name>
</gene>
<feature type="non-terminal residue" evidence="1">
    <location>
        <position position="83"/>
    </location>
</feature>
<dbReference type="EMBL" id="JARQWQ010000119">
    <property type="protein sequence ID" value="KAK2549861.1"/>
    <property type="molecule type" value="Genomic_DNA"/>
</dbReference>
<protein>
    <submittedName>
        <fullName evidence="1">Uncharacterized protein</fullName>
    </submittedName>
</protein>
<comment type="caution">
    <text evidence="1">The sequence shown here is derived from an EMBL/GenBank/DDBJ whole genome shotgun (WGS) entry which is preliminary data.</text>
</comment>
<dbReference type="Proteomes" id="UP001249851">
    <property type="component" value="Unassembled WGS sequence"/>
</dbReference>
<keyword evidence="2" id="KW-1185">Reference proteome</keyword>
<accession>A0AAD9PVW9</accession>
<name>A0AAD9PVW9_ACRCE</name>
<sequence>NIRQGSVPAIWKCADVIPVPKVPNPRSNYSDLRPISLTPVLMSLLSPSCEENHHVSIHAKCTERQYWLLYCMVLKLGLSKECR</sequence>
<reference evidence="1" key="2">
    <citation type="journal article" date="2023" name="Science">
        <title>Genomic signatures of disease resistance in endangered staghorn corals.</title>
        <authorList>
            <person name="Vollmer S.V."/>
            <person name="Selwyn J.D."/>
            <person name="Despard B.A."/>
            <person name="Roesel C.L."/>
        </authorList>
    </citation>
    <scope>NUCLEOTIDE SEQUENCE</scope>
    <source>
        <strain evidence="1">K2</strain>
    </source>
</reference>
<proteinExistence type="predicted"/>
<organism evidence="1 2">
    <name type="scientific">Acropora cervicornis</name>
    <name type="common">Staghorn coral</name>
    <dbReference type="NCBI Taxonomy" id="6130"/>
    <lineage>
        <taxon>Eukaryota</taxon>
        <taxon>Metazoa</taxon>
        <taxon>Cnidaria</taxon>
        <taxon>Anthozoa</taxon>
        <taxon>Hexacorallia</taxon>
        <taxon>Scleractinia</taxon>
        <taxon>Astrocoeniina</taxon>
        <taxon>Acroporidae</taxon>
        <taxon>Acropora</taxon>
    </lineage>
</organism>
<dbReference type="AlphaFoldDB" id="A0AAD9PVW9"/>
<evidence type="ECO:0000313" key="2">
    <source>
        <dbReference type="Proteomes" id="UP001249851"/>
    </source>
</evidence>
<reference evidence="1" key="1">
    <citation type="journal article" date="2023" name="G3 (Bethesda)">
        <title>Whole genome assembly and annotation of the endangered Caribbean coral Acropora cervicornis.</title>
        <authorList>
            <person name="Selwyn J.D."/>
            <person name="Vollmer S.V."/>
        </authorList>
    </citation>
    <scope>NUCLEOTIDE SEQUENCE</scope>
    <source>
        <strain evidence="1">K2</strain>
    </source>
</reference>